<evidence type="ECO:0000256" key="3">
    <source>
        <dbReference type="ARBA" id="ARBA00023163"/>
    </source>
</evidence>
<evidence type="ECO:0000256" key="1">
    <source>
        <dbReference type="ARBA" id="ARBA00023015"/>
    </source>
</evidence>
<gene>
    <name evidence="5" type="ORF">EV650_0760</name>
</gene>
<dbReference type="Pfam" id="PF13191">
    <property type="entry name" value="AAA_16"/>
    <property type="match status" value="1"/>
</dbReference>
<evidence type="ECO:0000313" key="6">
    <source>
        <dbReference type="Proteomes" id="UP000295447"/>
    </source>
</evidence>
<dbReference type="OrthoDB" id="7053960at2"/>
<dbReference type="SMART" id="SM00421">
    <property type="entry name" value="HTH_LUXR"/>
    <property type="match status" value="1"/>
</dbReference>
<dbReference type="Gene3D" id="1.25.40.10">
    <property type="entry name" value="Tetratricopeptide repeat domain"/>
    <property type="match status" value="1"/>
</dbReference>
<keyword evidence="3" id="KW-0804">Transcription</keyword>
<proteinExistence type="predicted"/>
<dbReference type="GO" id="GO:0006355">
    <property type="term" value="P:regulation of DNA-templated transcription"/>
    <property type="evidence" value="ECO:0007669"/>
    <property type="project" value="InterPro"/>
</dbReference>
<keyword evidence="1" id="KW-0805">Transcription regulation</keyword>
<dbReference type="RefSeq" id="WP_134115339.1">
    <property type="nucleotide sequence ID" value="NZ_SODF01000001.1"/>
</dbReference>
<feature type="domain" description="HTH luxR-type" evidence="4">
    <location>
        <begin position="344"/>
        <end position="409"/>
    </location>
</feature>
<dbReference type="InterPro" id="IPR036388">
    <property type="entry name" value="WH-like_DNA-bd_sf"/>
</dbReference>
<organism evidence="5 6">
    <name type="scientific">Kribbella kalugense</name>
    <dbReference type="NCBI Taxonomy" id="2512221"/>
    <lineage>
        <taxon>Bacteria</taxon>
        <taxon>Bacillati</taxon>
        <taxon>Actinomycetota</taxon>
        <taxon>Actinomycetes</taxon>
        <taxon>Propionibacteriales</taxon>
        <taxon>Kribbellaceae</taxon>
        <taxon>Kribbella</taxon>
    </lineage>
</organism>
<dbReference type="GO" id="GO:0003677">
    <property type="term" value="F:DNA binding"/>
    <property type="evidence" value="ECO:0007669"/>
    <property type="project" value="UniProtKB-KW"/>
</dbReference>
<evidence type="ECO:0000256" key="2">
    <source>
        <dbReference type="ARBA" id="ARBA00023125"/>
    </source>
</evidence>
<dbReference type="InterPro" id="IPR016032">
    <property type="entry name" value="Sig_transdc_resp-reg_C-effctor"/>
</dbReference>
<dbReference type="PROSITE" id="PS50043">
    <property type="entry name" value="HTH_LUXR_2"/>
    <property type="match status" value="1"/>
</dbReference>
<dbReference type="AlphaFoldDB" id="A0A4R7ZV26"/>
<dbReference type="InterPro" id="IPR041664">
    <property type="entry name" value="AAA_16"/>
</dbReference>
<evidence type="ECO:0000259" key="4">
    <source>
        <dbReference type="PROSITE" id="PS50043"/>
    </source>
</evidence>
<keyword evidence="2" id="KW-0238">DNA-binding</keyword>
<comment type="caution">
    <text evidence="5">The sequence shown here is derived from an EMBL/GenBank/DDBJ whole genome shotgun (WGS) entry which is preliminary data.</text>
</comment>
<dbReference type="EMBL" id="SODF01000001">
    <property type="protein sequence ID" value="TDW21929.1"/>
    <property type="molecule type" value="Genomic_DNA"/>
</dbReference>
<dbReference type="Pfam" id="PF00196">
    <property type="entry name" value="GerE"/>
    <property type="match status" value="1"/>
</dbReference>
<dbReference type="PANTHER" id="PTHR44688:SF16">
    <property type="entry name" value="DNA-BINDING TRANSCRIPTIONAL ACTIVATOR DEVR_DOSR"/>
    <property type="match status" value="1"/>
</dbReference>
<protein>
    <submittedName>
        <fullName evidence="5">AAA ATPase-like protein</fullName>
    </submittedName>
</protein>
<dbReference type="InterPro" id="IPR011990">
    <property type="entry name" value="TPR-like_helical_dom_sf"/>
</dbReference>
<keyword evidence="6" id="KW-1185">Reference proteome</keyword>
<dbReference type="Gene3D" id="1.10.10.10">
    <property type="entry name" value="Winged helix-like DNA-binding domain superfamily/Winged helix DNA-binding domain"/>
    <property type="match status" value="1"/>
</dbReference>
<accession>A0A4R7ZV26</accession>
<dbReference type="PRINTS" id="PR00038">
    <property type="entry name" value="HTHLUXR"/>
</dbReference>
<dbReference type="CDD" id="cd06170">
    <property type="entry name" value="LuxR_C_like"/>
    <property type="match status" value="1"/>
</dbReference>
<dbReference type="PANTHER" id="PTHR44688">
    <property type="entry name" value="DNA-BINDING TRANSCRIPTIONAL ACTIVATOR DEVR_DOSR"/>
    <property type="match status" value="1"/>
</dbReference>
<dbReference type="SUPFAM" id="SSF46894">
    <property type="entry name" value="C-terminal effector domain of the bipartite response regulators"/>
    <property type="match status" value="1"/>
</dbReference>
<dbReference type="Proteomes" id="UP000295447">
    <property type="component" value="Unassembled WGS sequence"/>
</dbReference>
<evidence type="ECO:0000313" key="5">
    <source>
        <dbReference type="EMBL" id="TDW21929.1"/>
    </source>
</evidence>
<dbReference type="InterPro" id="IPR000792">
    <property type="entry name" value="Tscrpt_reg_LuxR_C"/>
</dbReference>
<reference evidence="5 6" key="1">
    <citation type="submission" date="2019-03" db="EMBL/GenBank/DDBJ databases">
        <title>Genomic Encyclopedia of Type Strains, Phase III (KMG-III): the genomes of soil and plant-associated and newly described type strains.</title>
        <authorList>
            <person name="Whitman W."/>
        </authorList>
    </citation>
    <scope>NUCLEOTIDE SEQUENCE [LARGE SCALE GENOMIC DNA]</scope>
    <source>
        <strain evidence="5 6">VKM Ac-2570</strain>
    </source>
</reference>
<sequence>MGDLSLPARVALDRLLADARDGAGGALVLRGDGKTRLLEYAAGQAAGMRVMRLAGVEQESSYQFAALHRLLLPLMPSLDRLPRPQRAALQAAFGITDAGPPDLFLVGLAALTILSDAAAVEPVLIIVDDAHWIDDATMTVLAFVARRLETARIALTSAIREPSERSNPFAGLPDIHVSRTSTDRDSEALYALTIHELGLSRYESAAATALLVYHDDPPGFGTQILPELVEAAVRSGQRDAAESALDRLTDRVSAGAQGLLARSRALLTETNEAESLYLQAIEQPGPQLERARAQLLYGEWLRRRRRRRAAREHLSAAREIFDQLGAEAFARRAWIELKATGATRPDRHGKLTPQEGQVARLVAEGGSNRQVAAQLFISQSTVEYHLQKVFRKLGVSSRTQLVRALLPLDELAIEPR</sequence>
<name>A0A4R7ZV26_9ACTN</name>